<dbReference type="EMBL" id="AUZX01002748">
    <property type="protein sequence ID" value="EQD75753.1"/>
    <property type="molecule type" value="Genomic_DNA"/>
</dbReference>
<evidence type="ECO:0000313" key="2">
    <source>
        <dbReference type="EMBL" id="EQD75753.1"/>
    </source>
</evidence>
<reference evidence="2" key="1">
    <citation type="submission" date="2013-08" db="EMBL/GenBank/DDBJ databases">
        <authorList>
            <person name="Mendez C."/>
            <person name="Richter M."/>
            <person name="Ferrer M."/>
            <person name="Sanchez J."/>
        </authorList>
    </citation>
    <scope>NUCLEOTIDE SEQUENCE</scope>
</reference>
<feature type="domain" description="Helicase ATP-binding" evidence="1">
    <location>
        <begin position="26"/>
        <end position="176"/>
    </location>
</feature>
<dbReference type="AlphaFoldDB" id="T1C4H8"/>
<dbReference type="InterPro" id="IPR057342">
    <property type="entry name" value="DEXDc_RapA"/>
</dbReference>
<dbReference type="GO" id="GO:0004386">
    <property type="term" value="F:helicase activity"/>
    <property type="evidence" value="ECO:0007669"/>
    <property type="project" value="UniProtKB-KW"/>
</dbReference>
<dbReference type="GO" id="GO:0005524">
    <property type="term" value="F:ATP binding"/>
    <property type="evidence" value="ECO:0007669"/>
    <property type="project" value="UniProtKB-KW"/>
</dbReference>
<comment type="caution">
    <text evidence="2">The sequence shown here is derived from an EMBL/GenBank/DDBJ whole genome shotgun (WGS) entry which is preliminary data.</text>
</comment>
<reference evidence="2" key="2">
    <citation type="journal article" date="2014" name="ISME J.">
        <title>Microbial stratification in low pH oxic and suboxic macroscopic growths along an acid mine drainage.</title>
        <authorList>
            <person name="Mendez-Garcia C."/>
            <person name="Mesa V."/>
            <person name="Sprenger R.R."/>
            <person name="Richter M."/>
            <person name="Diez M.S."/>
            <person name="Solano J."/>
            <person name="Bargiela R."/>
            <person name="Golyshina O.V."/>
            <person name="Manteca A."/>
            <person name="Ramos J.L."/>
            <person name="Gallego J.R."/>
            <person name="Llorente I."/>
            <person name="Martins Dos Santos V.A."/>
            <person name="Jensen O.N."/>
            <person name="Pelaez A.I."/>
            <person name="Sanchez J."/>
            <person name="Ferrer M."/>
        </authorList>
    </citation>
    <scope>NUCLEOTIDE SEQUENCE</scope>
</reference>
<dbReference type="Pfam" id="PF00176">
    <property type="entry name" value="SNF2-rel_dom"/>
    <property type="match status" value="1"/>
</dbReference>
<accession>T1C4H8</accession>
<dbReference type="InterPro" id="IPR027417">
    <property type="entry name" value="P-loop_NTPase"/>
</dbReference>
<dbReference type="InterPro" id="IPR038718">
    <property type="entry name" value="SNF2-like_sf"/>
</dbReference>
<dbReference type="PROSITE" id="PS51192">
    <property type="entry name" value="HELICASE_ATP_BIND_1"/>
    <property type="match status" value="1"/>
</dbReference>
<sequence length="176" mass="19587">LFDPVLAVHTSMVEPLPHQITAVYEAMLPRQPLRFLLADDPGAGKTIMAGLLMKELIARGDLQRALVVCPGSLAEQWQDELFKRFHLPFEILTNDKLEAAHSGNWFAETPLVIARLDKLSRDTDLQDKLQAPDCQWDLIVCDEAHKMSASFFGTRSNTPSAIDSVNCCPRARAISC</sequence>
<dbReference type="Gene3D" id="3.40.50.10810">
    <property type="entry name" value="Tandem AAA-ATPase domain"/>
    <property type="match status" value="1"/>
</dbReference>
<dbReference type="InterPro" id="IPR000330">
    <property type="entry name" value="SNF2_N"/>
</dbReference>
<feature type="non-terminal residue" evidence="2">
    <location>
        <position position="1"/>
    </location>
</feature>
<name>T1C4H8_9ZZZZ</name>
<dbReference type="SMART" id="SM00487">
    <property type="entry name" value="DEXDc"/>
    <property type="match status" value="1"/>
</dbReference>
<protein>
    <submittedName>
        <fullName evidence="2">SNF2-related protein</fullName>
    </submittedName>
</protein>
<organism evidence="2">
    <name type="scientific">mine drainage metagenome</name>
    <dbReference type="NCBI Taxonomy" id="410659"/>
    <lineage>
        <taxon>unclassified sequences</taxon>
        <taxon>metagenomes</taxon>
        <taxon>ecological metagenomes</taxon>
    </lineage>
</organism>
<dbReference type="PANTHER" id="PTHR10799">
    <property type="entry name" value="SNF2/RAD54 HELICASE FAMILY"/>
    <property type="match status" value="1"/>
</dbReference>
<dbReference type="InterPro" id="IPR014001">
    <property type="entry name" value="Helicase_ATP-bd"/>
</dbReference>
<dbReference type="CDD" id="cd18011">
    <property type="entry name" value="DEXDc_RapA"/>
    <property type="match status" value="1"/>
</dbReference>
<evidence type="ECO:0000259" key="1">
    <source>
        <dbReference type="PROSITE" id="PS51192"/>
    </source>
</evidence>
<proteinExistence type="predicted"/>
<gene>
    <name evidence="2" type="ORF">B1A_03770</name>
</gene>
<dbReference type="SUPFAM" id="SSF52540">
    <property type="entry name" value="P-loop containing nucleoside triphosphate hydrolases"/>
    <property type="match status" value="1"/>
</dbReference>